<accession>A0ABZ0UUW7</accession>
<dbReference type="Proteomes" id="UP001326613">
    <property type="component" value="Chromosome"/>
</dbReference>
<evidence type="ECO:0000256" key="3">
    <source>
        <dbReference type="ARBA" id="ARBA00022989"/>
    </source>
</evidence>
<feature type="transmembrane region" description="Helical" evidence="5">
    <location>
        <begin position="60"/>
        <end position="80"/>
    </location>
</feature>
<protein>
    <submittedName>
        <fullName evidence="7">YccC-like domain protein</fullName>
    </submittedName>
</protein>
<keyword evidence="8" id="KW-1185">Reference proteome</keyword>
<dbReference type="EMBL" id="CP112932">
    <property type="protein sequence ID" value="WPY00427.1"/>
    <property type="molecule type" value="Genomic_DNA"/>
</dbReference>
<evidence type="ECO:0000256" key="2">
    <source>
        <dbReference type="ARBA" id="ARBA00022692"/>
    </source>
</evidence>
<feature type="transmembrane region" description="Helical" evidence="5">
    <location>
        <begin position="12"/>
        <end position="34"/>
    </location>
</feature>
<evidence type="ECO:0000256" key="5">
    <source>
        <dbReference type="SAM" id="Phobius"/>
    </source>
</evidence>
<dbReference type="Pfam" id="PF13515">
    <property type="entry name" value="FUSC_2"/>
    <property type="match status" value="1"/>
</dbReference>
<evidence type="ECO:0000313" key="7">
    <source>
        <dbReference type="EMBL" id="WPY00427.1"/>
    </source>
</evidence>
<evidence type="ECO:0000256" key="4">
    <source>
        <dbReference type="ARBA" id="ARBA00023136"/>
    </source>
</evidence>
<reference evidence="7 8" key="1">
    <citation type="submission" date="2022-10" db="EMBL/GenBank/DDBJ databases">
        <title>Host association and intracellularity evolved multiple times independently in the Rickettsiales.</title>
        <authorList>
            <person name="Castelli M."/>
            <person name="Nardi T."/>
            <person name="Gammuto L."/>
            <person name="Bellinzona G."/>
            <person name="Sabaneyeva E."/>
            <person name="Potekhin A."/>
            <person name="Serra V."/>
            <person name="Petroni G."/>
            <person name="Sassera D."/>
        </authorList>
    </citation>
    <scope>NUCLEOTIDE SEQUENCE [LARGE SCALE GENOMIC DNA]</scope>
    <source>
        <strain evidence="7 8">Kr 154-4</strain>
    </source>
</reference>
<organism evidence="7 8">
    <name type="scientific">Candidatus Trichorickettsia mobilis</name>
    <dbReference type="NCBI Taxonomy" id="1346319"/>
    <lineage>
        <taxon>Bacteria</taxon>
        <taxon>Pseudomonadati</taxon>
        <taxon>Pseudomonadota</taxon>
        <taxon>Alphaproteobacteria</taxon>
        <taxon>Rickettsiales</taxon>
        <taxon>Rickettsiaceae</taxon>
        <taxon>Rickettsieae</taxon>
        <taxon>Candidatus Trichorickettsia</taxon>
    </lineage>
</organism>
<feature type="transmembrane region" description="Helical" evidence="5">
    <location>
        <begin position="109"/>
        <end position="129"/>
    </location>
</feature>
<proteinExistence type="predicted"/>
<sequence length="162" mass="17321">MDNISKRWNNAGLRYSFTLAIIMGLIMLGAKIFAVTDITWALVSGVVCTELETNKALSLVLWRIIATMIGVAVAFLILLVIGAGYIGLVVGVVITTLICHYSISSLKNNWKLVTATVVIVLVTGLQHNSASLVEAVALKRAIEVIAGSLAAGLVTGILEWLW</sequence>
<feature type="transmembrane region" description="Helical" evidence="5">
    <location>
        <begin position="85"/>
        <end position="103"/>
    </location>
</feature>
<keyword evidence="4 5" id="KW-0472">Membrane</keyword>
<keyword evidence="2 5" id="KW-0812">Transmembrane</keyword>
<keyword evidence="3 5" id="KW-1133">Transmembrane helix</keyword>
<evidence type="ECO:0000256" key="1">
    <source>
        <dbReference type="ARBA" id="ARBA00004141"/>
    </source>
</evidence>
<feature type="domain" description="Integral membrane bound transporter" evidence="6">
    <location>
        <begin position="29"/>
        <end position="151"/>
    </location>
</feature>
<evidence type="ECO:0000313" key="8">
    <source>
        <dbReference type="Proteomes" id="UP001326613"/>
    </source>
</evidence>
<evidence type="ECO:0000259" key="6">
    <source>
        <dbReference type="Pfam" id="PF13515"/>
    </source>
</evidence>
<dbReference type="RefSeq" id="WP_323738495.1">
    <property type="nucleotide sequence ID" value="NZ_CP112932.1"/>
</dbReference>
<name>A0ABZ0UUW7_9RICK</name>
<comment type="subcellular location">
    <subcellularLocation>
        <location evidence="1">Membrane</location>
        <topology evidence="1">Multi-pass membrane protein</topology>
    </subcellularLocation>
</comment>
<gene>
    <name evidence="7" type="ORF">Trichorick_00301</name>
</gene>
<feature type="transmembrane region" description="Helical" evidence="5">
    <location>
        <begin position="141"/>
        <end position="161"/>
    </location>
</feature>
<dbReference type="InterPro" id="IPR049453">
    <property type="entry name" value="Memb_transporter_dom"/>
</dbReference>